<feature type="chain" id="PRO_5042103211" evidence="1">
    <location>
        <begin position="20"/>
        <end position="284"/>
    </location>
</feature>
<evidence type="ECO:0000313" key="2">
    <source>
        <dbReference type="EMBL" id="MCU7693577.1"/>
    </source>
</evidence>
<evidence type="ECO:0000256" key="1">
    <source>
        <dbReference type="SAM" id="SignalP"/>
    </source>
</evidence>
<name>A0AAE3IK28_9BACT</name>
<dbReference type="PANTHER" id="PTHR38477:SF1">
    <property type="entry name" value="MUREIN L,D-TRANSPEPTIDASE CATALYTIC DOMAIN FAMILY PROTEIN"/>
    <property type="match status" value="1"/>
</dbReference>
<dbReference type="Proteomes" id="UP001209317">
    <property type="component" value="Unassembled WGS sequence"/>
</dbReference>
<protein>
    <submittedName>
        <fullName evidence="2">Murein L,D-transpeptidase catalytic domain family protein</fullName>
    </submittedName>
</protein>
<dbReference type="PANTHER" id="PTHR38477">
    <property type="entry name" value="HYPOTHETICAL EXPORTED PROTEIN"/>
    <property type="match status" value="1"/>
</dbReference>
<evidence type="ECO:0000313" key="3">
    <source>
        <dbReference type="Proteomes" id="UP001209317"/>
    </source>
</evidence>
<keyword evidence="3" id="KW-1185">Reference proteome</keyword>
<proteinExistence type="predicted"/>
<dbReference type="InterPro" id="IPR032676">
    <property type="entry name" value="YkuD_2"/>
</dbReference>
<gene>
    <name evidence="2" type="ORF">OD355_03500</name>
</gene>
<accession>A0AAE3IK28</accession>
<comment type="caution">
    <text evidence="2">The sequence shown here is derived from an EMBL/GenBank/DDBJ whole genome shotgun (WGS) entry which is preliminary data.</text>
</comment>
<dbReference type="EMBL" id="JAOTPL010000003">
    <property type="protein sequence ID" value="MCU7693577.1"/>
    <property type="molecule type" value="Genomic_DNA"/>
</dbReference>
<dbReference type="AlphaFoldDB" id="A0AAE3IK28"/>
<feature type="signal peptide" evidence="1">
    <location>
        <begin position="1"/>
        <end position="19"/>
    </location>
</feature>
<dbReference type="Pfam" id="PF13645">
    <property type="entry name" value="YkuD_2"/>
    <property type="match status" value="1"/>
</dbReference>
<dbReference type="RefSeq" id="WP_263037064.1">
    <property type="nucleotide sequence ID" value="NZ_JAOTPL010000003.1"/>
</dbReference>
<reference evidence="2" key="1">
    <citation type="submission" date="2022-10" db="EMBL/GenBank/DDBJ databases">
        <authorList>
            <person name="Kim H.S."/>
            <person name="Kim J.-S."/>
            <person name="Suh M.K."/>
            <person name="Eom M.K."/>
            <person name="Lee J.-S."/>
        </authorList>
    </citation>
    <scope>NUCLEOTIDE SEQUENCE</scope>
    <source>
        <strain evidence="2">LIP-5</strain>
    </source>
</reference>
<sequence length="284" mass="31731">MKKRLIVFLGLGLFLSSFAAPAVNKHENMPDEKKFPSLLPEKTTSTNVAVRYMDSVYGRVNLASTGLQKEVFYKAYKGYQFLLNNGMLNKSNLLTIVDYSQPSQNRRLYVINLQTGRLIYNTFVSHGKNSGQDYATSFSNAHNSNKSSLGFMVTGDSYVGRAGFSMRLHGKEDGFNTNAYDRGVVMHGSDYVNQNRADNETVGRSWGCPAVPESLSREIINTLKGGSCFFVWAPDNNYNRTSKLINATISWPELKDMVEKENIKLATKPMKTTNVELSKLSGLL</sequence>
<organism evidence="2 3">
    <name type="scientific">Haoranjiania flava</name>
    <dbReference type="NCBI Taxonomy" id="1856322"/>
    <lineage>
        <taxon>Bacteria</taxon>
        <taxon>Pseudomonadati</taxon>
        <taxon>Bacteroidota</taxon>
        <taxon>Chitinophagia</taxon>
        <taxon>Chitinophagales</taxon>
        <taxon>Chitinophagaceae</taxon>
        <taxon>Haoranjiania</taxon>
    </lineage>
</organism>
<keyword evidence="1" id="KW-0732">Signal</keyword>